<reference evidence="3 4" key="1">
    <citation type="submission" date="2015-07" db="EMBL/GenBank/DDBJ databases">
        <title>Draft Genome Sequence of Malassezia furfur CBS1878 and Malassezia pachydermatis CBS1879.</title>
        <authorList>
            <person name="Triana S."/>
            <person name="Ohm R."/>
            <person name="Gonzalez A."/>
            <person name="DeCock H."/>
            <person name="Restrepo S."/>
            <person name="Celis A."/>
        </authorList>
    </citation>
    <scope>NUCLEOTIDE SEQUENCE [LARGE SCALE GENOMIC DNA]</scope>
    <source>
        <strain evidence="3 4">CBS 1879</strain>
    </source>
</reference>
<proteinExistence type="predicted"/>
<dbReference type="PROSITE" id="PS51184">
    <property type="entry name" value="JMJC"/>
    <property type="match status" value="1"/>
</dbReference>
<sequence length="445" mass="49861">MYSATQLSWHALVSAIVAWVCSEDSETHPLDAVLKQAALACDDALDEELTDVSRMQHIMDVCTHVRLQCEERFLVYPYQALPTHWRQRHTDAILLACVTSLLVPQGTPTTYLERIHDLDLALFVSATPAPEQRTLVHAALPVLQARYRDATMADSHGTMPPIKRARQKRFDYMPSPVTRAPLCSAASPIESFTTPLTFTQFLAHCPSPTLPHGRPFIVRGLASSWPAITKWNDRTYLLDQAGPGRAVPVETGGAYTSNEWGQSIMPWATFLADIGWGEEPRATAPPTSKRLYLAQHMLWTQFPWLADDIVTPDYVHMAPDTLDEPLQHAWIGPAGTVSPAHTDPYKNCYVQVVGSKRVWIAPPDANQNGAMDVFEADDEDVFTHLMDNTSRVDVFDVHLPAPFRDQVVPRAQWADLGPGDMLFLPPKWWHALQSTTQSFSVSFWF</sequence>
<evidence type="ECO:0000256" key="1">
    <source>
        <dbReference type="SAM" id="SignalP"/>
    </source>
</evidence>
<feature type="signal peptide" evidence="1">
    <location>
        <begin position="1"/>
        <end position="22"/>
    </location>
</feature>
<dbReference type="InterPro" id="IPR003347">
    <property type="entry name" value="JmjC_dom"/>
</dbReference>
<dbReference type="PANTHER" id="PTHR12461:SF94">
    <property type="entry name" value="JMJC DOMAIN-CONTAINING PROTEIN"/>
    <property type="match status" value="1"/>
</dbReference>
<dbReference type="InterPro" id="IPR041667">
    <property type="entry name" value="Cupin_8"/>
</dbReference>
<dbReference type="OrthoDB" id="47172at2759"/>
<dbReference type="EMBL" id="LGAV01000003">
    <property type="protein sequence ID" value="KOS14910.1"/>
    <property type="molecule type" value="Genomic_DNA"/>
</dbReference>
<dbReference type="SMART" id="SM00558">
    <property type="entry name" value="JmjC"/>
    <property type="match status" value="1"/>
</dbReference>
<keyword evidence="1" id="KW-0732">Signal</keyword>
<dbReference type="Proteomes" id="UP000037751">
    <property type="component" value="Unassembled WGS sequence"/>
</dbReference>
<evidence type="ECO:0000259" key="2">
    <source>
        <dbReference type="PROSITE" id="PS51184"/>
    </source>
</evidence>
<evidence type="ECO:0000313" key="4">
    <source>
        <dbReference type="Proteomes" id="UP000037751"/>
    </source>
</evidence>
<dbReference type="PANTHER" id="PTHR12461">
    <property type="entry name" value="HYPOXIA-INDUCIBLE FACTOR 1 ALPHA INHIBITOR-RELATED"/>
    <property type="match status" value="1"/>
</dbReference>
<dbReference type="STRING" id="77020.A0A0M8MW05"/>
<organism evidence="3 4">
    <name type="scientific">Malassezia pachydermatis</name>
    <dbReference type="NCBI Taxonomy" id="77020"/>
    <lineage>
        <taxon>Eukaryota</taxon>
        <taxon>Fungi</taxon>
        <taxon>Dikarya</taxon>
        <taxon>Basidiomycota</taxon>
        <taxon>Ustilaginomycotina</taxon>
        <taxon>Malasseziomycetes</taxon>
        <taxon>Malasseziales</taxon>
        <taxon>Malasseziaceae</taxon>
        <taxon>Malassezia</taxon>
    </lineage>
</organism>
<dbReference type="GeneID" id="28727220"/>
<gene>
    <name evidence="3" type="ORF">Malapachy_0832</name>
</gene>
<dbReference type="VEuPathDB" id="FungiDB:Malapachy_0832"/>
<dbReference type="Pfam" id="PF13621">
    <property type="entry name" value="Cupin_8"/>
    <property type="match status" value="1"/>
</dbReference>
<feature type="chain" id="PRO_5005818721" description="JmjC domain-containing protein" evidence="1">
    <location>
        <begin position="23"/>
        <end position="445"/>
    </location>
</feature>
<accession>A0A0M8MW05</accession>
<name>A0A0M8MW05_9BASI</name>
<protein>
    <recommendedName>
        <fullName evidence="2">JmjC domain-containing protein</fullName>
    </recommendedName>
</protein>
<dbReference type="RefSeq" id="XP_017992542.1">
    <property type="nucleotide sequence ID" value="XM_018135345.1"/>
</dbReference>
<dbReference type="Gene3D" id="2.60.120.650">
    <property type="entry name" value="Cupin"/>
    <property type="match status" value="1"/>
</dbReference>
<feature type="domain" description="JmjC" evidence="2">
    <location>
        <begin position="291"/>
        <end position="445"/>
    </location>
</feature>
<dbReference type="AlphaFoldDB" id="A0A0M8MW05"/>
<keyword evidence="4" id="KW-1185">Reference proteome</keyword>
<evidence type="ECO:0000313" key="3">
    <source>
        <dbReference type="EMBL" id="KOS14910.1"/>
    </source>
</evidence>
<dbReference type="SUPFAM" id="SSF51197">
    <property type="entry name" value="Clavaminate synthase-like"/>
    <property type="match status" value="1"/>
</dbReference>
<comment type="caution">
    <text evidence="3">The sequence shown here is derived from an EMBL/GenBank/DDBJ whole genome shotgun (WGS) entry which is preliminary data.</text>
</comment>